<dbReference type="EMBL" id="NOXU01000027">
    <property type="protein sequence ID" value="OYQ35032.1"/>
    <property type="molecule type" value="Genomic_DNA"/>
</dbReference>
<dbReference type="NCBIfam" id="TIGR00096">
    <property type="entry name" value="16S rRNA (cytidine(1402)-2'-O)-methyltransferase"/>
    <property type="match status" value="1"/>
</dbReference>
<evidence type="ECO:0000256" key="4">
    <source>
        <dbReference type="ARBA" id="ARBA00022679"/>
    </source>
</evidence>
<dbReference type="EC" id="2.1.1.198" evidence="6"/>
<feature type="domain" description="RsmI HTH" evidence="9">
    <location>
        <begin position="266"/>
        <end position="310"/>
    </location>
</feature>
<keyword evidence="1 6" id="KW-0963">Cytoplasm</keyword>
<organism evidence="10 11">
    <name type="scientific">Niveispirillum lacus</name>
    <dbReference type="NCBI Taxonomy" id="1981099"/>
    <lineage>
        <taxon>Bacteria</taxon>
        <taxon>Pseudomonadati</taxon>
        <taxon>Pseudomonadota</taxon>
        <taxon>Alphaproteobacteria</taxon>
        <taxon>Rhodospirillales</taxon>
        <taxon>Azospirillaceae</taxon>
        <taxon>Niveispirillum</taxon>
    </lineage>
</organism>
<evidence type="ECO:0000256" key="5">
    <source>
        <dbReference type="ARBA" id="ARBA00022691"/>
    </source>
</evidence>
<evidence type="ECO:0000256" key="1">
    <source>
        <dbReference type="ARBA" id="ARBA00022490"/>
    </source>
</evidence>
<gene>
    <name evidence="6 10" type="primary">rsmI</name>
    <name evidence="10" type="ORF">CHU95_10275</name>
</gene>
<dbReference type="InterPro" id="IPR053910">
    <property type="entry name" value="RsmI_HTH"/>
</dbReference>
<name>A0A255Z0Q0_9PROT</name>
<comment type="catalytic activity">
    <reaction evidence="6">
        <text>cytidine(1402) in 16S rRNA + S-adenosyl-L-methionine = 2'-O-methylcytidine(1402) in 16S rRNA + S-adenosyl-L-homocysteine + H(+)</text>
        <dbReference type="Rhea" id="RHEA:42924"/>
        <dbReference type="Rhea" id="RHEA-COMP:10285"/>
        <dbReference type="Rhea" id="RHEA-COMP:10286"/>
        <dbReference type="ChEBI" id="CHEBI:15378"/>
        <dbReference type="ChEBI" id="CHEBI:57856"/>
        <dbReference type="ChEBI" id="CHEBI:59789"/>
        <dbReference type="ChEBI" id="CHEBI:74495"/>
        <dbReference type="ChEBI" id="CHEBI:82748"/>
        <dbReference type="EC" id="2.1.1.198"/>
    </reaction>
</comment>
<reference evidence="10 11" key="1">
    <citation type="submission" date="2017-07" db="EMBL/GenBank/DDBJ databases">
        <title>Niveispirillum cyanobacteriorum sp. nov., isolated from cyanobacterial aggregates in a eutrophic lake.</title>
        <authorList>
            <person name="Cai H."/>
        </authorList>
    </citation>
    <scope>NUCLEOTIDE SEQUENCE [LARGE SCALE GENOMIC DNA]</scope>
    <source>
        <strain evidence="11">TH1-14</strain>
    </source>
</reference>
<dbReference type="AlphaFoldDB" id="A0A255Z0Q0"/>
<dbReference type="PANTHER" id="PTHR46111">
    <property type="entry name" value="RIBOSOMAL RNA SMALL SUBUNIT METHYLTRANSFERASE I"/>
    <property type="match status" value="1"/>
</dbReference>
<dbReference type="PIRSF" id="PIRSF005917">
    <property type="entry name" value="MTase_YraL"/>
    <property type="match status" value="1"/>
</dbReference>
<evidence type="ECO:0000313" key="11">
    <source>
        <dbReference type="Proteomes" id="UP000216998"/>
    </source>
</evidence>
<dbReference type="InterPro" id="IPR000878">
    <property type="entry name" value="4pyrrol_Mease"/>
</dbReference>
<dbReference type="FunFam" id="3.30.950.10:FF:000002">
    <property type="entry name" value="Ribosomal RNA small subunit methyltransferase I"/>
    <property type="match status" value="1"/>
</dbReference>
<dbReference type="Proteomes" id="UP000216998">
    <property type="component" value="Unassembled WGS sequence"/>
</dbReference>
<dbReference type="SUPFAM" id="SSF53790">
    <property type="entry name" value="Tetrapyrrole methylase"/>
    <property type="match status" value="1"/>
</dbReference>
<keyword evidence="5 6" id="KW-0949">S-adenosyl-L-methionine</keyword>
<evidence type="ECO:0000313" key="10">
    <source>
        <dbReference type="EMBL" id="OYQ35032.1"/>
    </source>
</evidence>
<keyword evidence="3 6" id="KW-0489">Methyltransferase</keyword>
<dbReference type="InterPro" id="IPR008189">
    <property type="entry name" value="rRNA_ssu_MeTfrase_I"/>
</dbReference>
<sequence length="319" mass="33493">MDDQPDLDAALDGEFPEEGDNDVVAQPSGSGAIRKPGAGLYIVATPIGNAGDITLRALDILRGVDAIACEDTRVTGKLLRRYGIRTRMLPYHDHNAAKMRPILLDRIAQGQAIALVSDAGTPLVSDPGFKLVREAKDRGLALTHLPGANAAITALVLSGLPSDRFLFGGFLPAKSGARRTELDLFRTLPATLIFYESAQRLAEMLTDVAASLGNREVAVARELTKLFEEVRRGTASDLSAHYTEKGPPKGEVVVVIGPPAEGAAASDAADMDGLLKQALQGGMSVRDAAAHVATITGQPKKQVYARALQLGTGGDGGEP</sequence>
<dbReference type="InterPro" id="IPR014777">
    <property type="entry name" value="4pyrrole_Mease_sub1"/>
</dbReference>
<evidence type="ECO:0000256" key="3">
    <source>
        <dbReference type="ARBA" id="ARBA00022603"/>
    </source>
</evidence>
<dbReference type="InterPro" id="IPR035996">
    <property type="entry name" value="4pyrrol_Methylase_sf"/>
</dbReference>
<evidence type="ECO:0000256" key="6">
    <source>
        <dbReference type="HAMAP-Rule" id="MF_01877"/>
    </source>
</evidence>
<evidence type="ECO:0000259" key="9">
    <source>
        <dbReference type="Pfam" id="PF23016"/>
    </source>
</evidence>
<evidence type="ECO:0000256" key="7">
    <source>
        <dbReference type="SAM" id="MobiDB-lite"/>
    </source>
</evidence>
<dbReference type="Pfam" id="PF00590">
    <property type="entry name" value="TP_methylase"/>
    <property type="match status" value="1"/>
</dbReference>
<feature type="domain" description="Tetrapyrrole methylase" evidence="8">
    <location>
        <begin position="40"/>
        <end position="238"/>
    </location>
</feature>
<dbReference type="InterPro" id="IPR014776">
    <property type="entry name" value="4pyrrole_Mease_sub2"/>
</dbReference>
<protein>
    <recommendedName>
        <fullName evidence="6">Ribosomal RNA small subunit methyltransferase I</fullName>
        <ecNumber evidence="6">2.1.1.198</ecNumber>
    </recommendedName>
    <alternativeName>
        <fullName evidence="6">16S rRNA 2'-O-ribose C1402 methyltransferase</fullName>
    </alternativeName>
    <alternativeName>
        <fullName evidence="6">rRNA (cytidine-2'-O-)-methyltransferase RsmI</fullName>
    </alternativeName>
</protein>
<dbReference type="InterPro" id="IPR018063">
    <property type="entry name" value="SAM_MeTrfase_RsmI_CS"/>
</dbReference>
<dbReference type="PANTHER" id="PTHR46111:SF1">
    <property type="entry name" value="RIBOSOMAL RNA SMALL SUBUNIT METHYLTRANSFERASE I"/>
    <property type="match status" value="1"/>
</dbReference>
<evidence type="ECO:0000259" key="8">
    <source>
        <dbReference type="Pfam" id="PF00590"/>
    </source>
</evidence>
<dbReference type="GO" id="GO:0070677">
    <property type="term" value="F:rRNA (cytosine-2'-O-)-methyltransferase activity"/>
    <property type="evidence" value="ECO:0007669"/>
    <property type="project" value="UniProtKB-UniRule"/>
</dbReference>
<comment type="caution">
    <text evidence="10">The sequence shown here is derived from an EMBL/GenBank/DDBJ whole genome shotgun (WGS) entry which is preliminary data.</text>
</comment>
<feature type="compositionally biased region" description="Acidic residues" evidence="7">
    <location>
        <begin position="1"/>
        <end position="21"/>
    </location>
</feature>
<keyword evidence="2 6" id="KW-0698">rRNA processing</keyword>
<feature type="region of interest" description="Disordered" evidence="7">
    <location>
        <begin position="1"/>
        <end position="29"/>
    </location>
</feature>
<evidence type="ECO:0000256" key="2">
    <source>
        <dbReference type="ARBA" id="ARBA00022552"/>
    </source>
</evidence>
<keyword evidence="11" id="KW-1185">Reference proteome</keyword>
<dbReference type="HAMAP" id="MF_01877">
    <property type="entry name" value="16SrRNA_methyltr_I"/>
    <property type="match status" value="1"/>
</dbReference>
<dbReference type="OrthoDB" id="9809084at2"/>
<dbReference type="Gene3D" id="3.40.1010.10">
    <property type="entry name" value="Cobalt-precorrin-4 Transmethylase, Domain 1"/>
    <property type="match status" value="1"/>
</dbReference>
<accession>A0A255Z0Q0</accession>
<dbReference type="FunFam" id="3.40.1010.10:FF:000007">
    <property type="entry name" value="Ribosomal RNA small subunit methyltransferase I"/>
    <property type="match status" value="1"/>
</dbReference>
<dbReference type="PROSITE" id="PS01296">
    <property type="entry name" value="RSMI"/>
    <property type="match status" value="1"/>
</dbReference>
<dbReference type="CDD" id="cd11648">
    <property type="entry name" value="RsmI"/>
    <property type="match status" value="1"/>
</dbReference>
<dbReference type="Pfam" id="PF23016">
    <property type="entry name" value="RsmI_C"/>
    <property type="match status" value="1"/>
</dbReference>
<dbReference type="RefSeq" id="WP_094456309.1">
    <property type="nucleotide sequence ID" value="NZ_NOXU01000027.1"/>
</dbReference>
<proteinExistence type="inferred from homology"/>
<comment type="subcellular location">
    <subcellularLocation>
        <location evidence="6">Cytoplasm</location>
    </subcellularLocation>
</comment>
<comment type="function">
    <text evidence="6">Catalyzes the 2'-O-methylation of the ribose of cytidine 1402 (C1402) in 16S rRNA.</text>
</comment>
<comment type="similarity">
    <text evidence="6">Belongs to the methyltransferase superfamily. RsmI family.</text>
</comment>
<dbReference type="Gene3D" id="3.30.950.10">
    <property type="entry name" value="Methyltransferase, Cobalt-precorrin-4 Transmethylase, Domain 2"/>
    <property type="match status" value="1"/>
</dbReference>
<dbReference type="GO" id="GO:0005737">
    <property type="term" value="C:cytoplasm"/>
    <property type="evidence" value="ECO:0007669"/>
    <property type="project" value="UniProtKB-SubCell"/>
</dbReference>
<keyword evidence="4 6" id="KW-0808">Transferase</keyword>